<comment type="caution">
    <text evidence="2">The sequence shown here is derived from an EMBL/GenBank/DDBJ whole genome shotgun (WGS) entry which is preliminary data.</text>
</comment>
<evidence type="ECO:0000313" key="3">
    <source>
        <dbReference type="Proteomes" id="UP001247805"/>
    </source>
</evidence>
<organism evidence="2 3">
    <name type="scientific">Paraglaciecola aquimarina</name>
    <dbReference type="NCBI Taxonomy" id="1235557"/>
    <lineage>
        <taxon>Bacteria</taxon>
        <taxon>Pseudomonadati</taxon>
        <taxon>Pseudomonadota</taxon>
        <taxon>Gammaproteobacteria</taxon>
        <taxon>Alteromonadales</taxon>
        <taxon>Alteromonadaceae</taxon>
        <taxon>Paraglaciecola</taxon>
    </lineage>
</organism>
<name>A0ABU3SVU2_9ALTE</name>
<keyword evidence="3" id="KW-1185">Reference proteome</keyword>
<accession>A0ABU3SVU2</accession>
<protein>
    <submittedName>
        <fullName evidence="2">Uncharacterized protein</fullName>
    </submittedName>
</protein>
<dbReference type="RefSeq" id="WP_316025763.1">
    <property type="nucleotide sequence ID" value="NZ_JAWDIO010000002.1"/>
</dbReference>
<proteinExistence type="predicted"/>
<keyword evidence="1" id="KW-0175">Coiled coil</keyword>
<feature type="coiled-coil region" evidence="1">
    <location>
        <begin position="286"/>
        <end position="321"/>
    </location>
</feature>
<evidence type="ECO:0000313" key="2">
    <source>
        <dbReference type="EMBL" id="MDU0354142.1"/>
    </source>
</evidence>
<gene>
    <name evidence="2" type="ORF">RS130_09500</name>
</gene>
<sequence length="323" mass="36563">MLHAINLTERSLERLHRRNVSDAEIIDFQQLLNDARAEMADTGKSSKQVLMAMDSTELSLLQRANSLAQNINANELSEEGATNLLKQPDFSDRVDINNDGIVEVGIARTLVFPPVNAPPFVKQAWNKASEGMQETDLMTLQLHMHLVVFGVQIEGIPTKTPLAPEQQWSADGIQTLLSDLYGALEFAVNMDGWTDTHKMEKEVYSRFEQALENTSPSGSFYRTTQSNQQATEKHVSTENIDKQTSYETLMQLVLDARIGLDRTKLKEIDEKIQALESDTSLDPATKKDMLQQLEKQKQNVLDEAQKRIEHEQKLRALQQQLMQ</sequence>
<reference evidence="2 3" key="1">
    <citation type="submission" date="2023-10" db="EMBL/GenBank/DDBJ databases">
        <title>Glaciecola aquimarina strain GGW-M5 nov., isolated from a coastal seawater.</title>
        <authorList>
            <person name="Bayburt H."/>
            <person name="Kim J.M."/>
            <person name="Choi B.J."/>
            <person name="Jeon C.O."/>
        </authorList>
    </citation>
    <scope>NUCLEOTIDE SEQUENCE [LARGE SCALE GENOMIC DNA]</scope>
    <source>
        <strain evidence="2 3">KCTC 32108</strain>
    </source>
</reference>
<dbReference type="Proteomes" id="UP001247805">
    <property type="component" value="Unassembled WGS sequence"/>
</dbReference>
<evidence type="ECO:0000256" key="1">
    <source>
        <dbReference type="SAM" id="Coils"/>
    </source>
</evidence>
<dbReference type="EMBL" id="JAWDIO010000002">
    <property type="protein sequence ID" value="MDU0354142.1"/>
    <property type="molecule type" value="Genomic_DNA"/>
</dbReference>